<dbReference type="Proteomes" id="UP001177744">
    <property type="component" value="Unassembled WGS sequence"/>
</dbReference>
<reference evidence="2" key="1">
    <citation type="submission" date="2023-06" db="EMBL/GenBank/DDBJ databases">
        <title>Reference genome for the Northern bat (Eptesicus nilssonii), a most northern bat species.</title>
        <authorList>
            <person name="Laine V.N."/>
            <person name="Pulliainen A.T."/>
            <person name="Lilley T.M."/>
        </authorList>
    </citation>
    <scope>NUCLEOTIDE SEQUENCE</scope>
    <source>
        <strain evidence="2">BLF_Eptnil</strain>
        <tissue evidence="2">Kidney</tissue>
    </source>
</reference>
<gene>
    <name evidence="2" type="ORF">QTO34_001598</name>
</gene>
<feature type="compositionally biased region" description="Basic residues" evidence="1">
    <location>
        <begin position="445"/>
        <end position="466"/>
    </location>
</feature>
<feature type="compositionally biased region" description="Low complexity" evidence="1">
    <location>
        <begin position="66"/>
        <end position="85"/>
    </location>
</feature>
<organism evidence="2 3">
    <name type="scientific">Cnephaeus nilssonii</name>
    <name type="common">Northern bat</name>
    <name type="synonym">Eptesicus nilssonii</name>
    <dbReference type="NCBI Taxonomy" id="3371016"/>
    <lineage>
        <taxon>Eukaryota</taxon>
        <taxon>Metazoa</taxon>
        <taxon>Chordata</taxon>
        <taxon>Craniata</taxon>
        <taxon>Vertebrata</taxon>
        <taxon>Euteleostomi</taxon>
        <taxon>Mammalia</taxon>
        <taxon>Eutheria</taxon>
        <taxon>Laurasiatheria</taxon>
        <taxon>Chiroptera</taxon>
        <taxon>Yangochiroptera</taxon>
        <taxon>Vespertilionidae</taxon>
        <taxon>Cnephaeus</taxon>
    </lineage>
</organism>
<feature type="compositionally biased region" description="Basic and acidic residues" evidence="1">
    <location>
        <begin position="165"/>
        <end position="174"/>
    </location>
</feature>
<feature type="compositionally biased region" description="Basic and acidic residues" evidence="1">
    <location>
        <begin position="390"/>
        <end position="404"/>
    </location>
</feature>
<feature type="compositionally biased region" description="Basic and acidic residues" evidence="1">
    <location>
        <begin position="87"/>
        <end position="97"/>
    </location>
</feature>
<dbReference type="PANTHER" id="PTHR22435">
    <property type="entry name" value="CHROMOSOME 6 OPEN READING FRAME 222"/>
    <property type="match status" value="1"/>
</dbReference>
<dbReference type="Pfam" id="PF15661">
    <property type="entry name" value="CF222"/>
    <property type="match status" value="1"/>
</dbReference>
<name>A0AA40HWZ0_CNENI</name>
<protein>
    <recommendedName>
        <fullName evidence="4">BCL2 interacting protein 5</fullName>
    </recommendedName>
</protein>
<sequence>MELPRGPGKPLSQRRAQSWDRSQKPRKDPESQEGQYLSLPATPPRQAPAGRARDGSRHLNSPGSPEAPGAEALGLEAAREALPGEQRPPRDKKDKAQSRGQQGWLKTVLNFFLRPGPEEAKDKAGRRARAKEGLPPPAEPSEPAPRKRAHDRKAGRKKHGHRKHGDGDRQDAGGREAAAAWRSREADLGPARGGGEDADAHQSVLIEGRDAGASEPPSQAPGPWTEEELQKLDQDAIIQMIVQLLRDVGDEWDEEVRDLAQFLSCPVQLQGSQREVAPQNPAPAVRKKSQERKPNLRRSSSHKKHGSEEPRRAGAADASSPESRPPKRPSFLYLCVGGHRASISSSVGEQAHGYHSNTAAASRLGRTEVQEASSADGGGPSPFELSTHAGSREPGEDLQPDKASECKEFIQKIIALLQDAEEQEGEKQLQVQEPEVALENPAPPCRKKSHEKKSSFRKAFSHKKHGSKEPKRAGAAGAASPESRRPRRPSYLPLCVGGHRPSISSSVDPEGPEFRESRLQKGDELDPQNHPPKPEATIQKKDLCRMERVNLLPFLTLLLRSLEELVIQQLVALLPRVDGHLGEQIRRHPSLKKFFYQLPDSSLRKLAATLQRQGARYPAPRRGLAERPYQFAFDLANKFAGSNGRTALSLMGLRYPQLPHTEAPQNITSLDFQSPD</sequence>
<comment type="caution">
    <text evidence="2">The sequence shown here is derived from an EMBL/GenBank/DDBJ whole genome shotgun (WGS) entry which is preliminary data.</text>
</comment>
<evidence type="ECO:0000313" key="2">
    <source>
        <dbReference type="EMBL" id="KAK1338481.1"/>
    </source>
</evidence>
<proteinExistence type="predicted"/>
<feature type="compositionally biased region" description="Basic and acidic residues" evidence="1">
    <location>
        <begin position="116"/>
        <end position="125"/>
    </location>
</feature>
<dbReference type="AlphaFoldDB" id="A0AA40HWZ0"/>
<feature type="compositionally biased region" description="Basic residues" evidence="1">
    <location>
        <begin position="285"/>
        <end position="305"/>
    </location>
</feature>
<evidence type="ECO:0000256" key="1">
    <source>
        <dbReference type="SAM" id="MobiDB-lite"/>
    </source>
</evidence>
<feature type="compositionally biased region" description="Basic residues" evidence="1">
    <location>
        <begin position="146"/>
        <end position="164"/>
    </location>
</feature>
<dbReference type="InterPro" id="IPR031362">
    <property type="entry name" value="BNIP5"/>
</dbReference>
<evidence type="ECO:0008006" key="4">
    <source>
        <dbReference type="Google" id="ProtNLM"/>
    </source>
</evidence>
<feature type="compositionally biased region" description="Pro residues" evidence="1">
    <location>
        <begin position="134"/>
        <end position="143"/>
    </location>
</feature>
<feature type="region of interest" description="Disordered" evidence="1">
    <location>
        <begin position="421"/>
        <end position="517"/>
    </location>
</feature>
<keyword evidence="3" id="KW-1185">Reference proteome</keyword>
<evidence type="ECO:0000313" key="3">
    <source>
        <dbReference type="Proteomes" id="UP001177744"/>
    </source>
</evidence>
<dbReference type="EMBL" id="JAULJE010000010">
    <property type="protein sequence ID" value="KAK1338481.1"/>
    <property type="molecule type" value="Genomic_DNA"/>
</dbReference>
<feature type="region of interest" description="Disordered" evidence="1">
    <location>
        <begin position="1"/>
        <end position="231"/>
    </location>
</feature>
<feature type="region of interest" description="Disordered" evidence="1">
    <location>
        <begin position="344"/>
        <end position="404"/>
    </location>
</feature>
<feature type="compositionally biased region" description="Basic and acidic residues" evidence="1">
    <location>
        <begin position="17"/>
        <end position="30"/>
    </location>
</feature>
<accession>A0AA40HWZ0</accession>
<dbReference type="PANTHER" id="PTHR22435:SF0">
    <property type="entry name" value="PROTEIN BNIP5"/>
    <property type="match status" value="1"/>
</dbReference>
<feature type="region of interest" description="Disordered" evidence="1">
    <location>
        <begin position="269"/>
        <end position="331"/>
    </location>
</feature>